<keyword evidence="5" id="KW-0325">Glycoprotein</keyword>
<evidence type="ECO:0000259" key="8">
    <source>
        <dbReference type="PROSITE" id="PS50940"/>
    </source>
</evidence>
<evidence type="ECO:0000256" key="7">
    <source>
        <dbReference type="SAM" id="SignalP"/>
    </source>
</evidence>
<dbReference type="InterPro" id="IPR036508">
    <property type="entry name" value="Chitin-bd_dom_sf"/>
</dbReference>
<protein>
    <recommendedName>
        <fullName evidence="8">Chitin-binding type-2 domain-containing protein</fullName>
    </recommendedName>
</protein>
<evidence type="ECO:0000256" key="5">
    <source>
        <dbReference type="ARBA" id="ARBA00023180"/>
    </source>
</evidence>
<evidence type="ECO:0000256" key="2">
    <source>
        <dbReference type="ARBA" id="ARBA00022729"/>
    </source>
</evidence>
<keyword evidence="10" id="KW-1185">Reference proteome</keyword>
<dbReference type="PROSITE" id="PS50940">
    <property type="entry name" value="CHIT_BIND_II"/>
    <property type="match status" value="3"/>
</dbReference>
<proteinExistence type="predicted"/>
<feature type="signal peptide" evidence="7">
    <location>
        <begin position="1"/>
        <end position="21"/>
    </location>
</feature>
<feature type="domain" description="Chitin-binding type-2" evidence="8">
    <location>
        <begin position="119"/>
        <end position="174"/>
    </location>
</feature>
<sequence>MNNAMKLGFLLVSFFVGVSVAARRTRSTTAATVTTPTVASIEELSYADQTEELEHPWDSIKLQKIDGRSNSWSNNQNTSNDTIETIGRDNSSIIEGKQYGEIPNPILPTYVPLPYPPLPPGCLAPRGQFPSPRSCANYLNCWDDVVIEQTCPNGLLFNDYTNFCDFPYNVNCGTRPLPTPKPPLPPGSKICPEPYGRYRSSTNCSEFYVCVAGKPIKFACPRGLVYNDELNVCDYLRNVDCKGAATPKPYSLTTQSWSELPVSTQYPSYPSQSPYATQQPSYIPQQPTIPGSLYLENGWGNKVDQDAWQQRTSNQENVQKEEEKDAASSEPETLQELPESSSITNPWTIIHTIPASISKVPCADGDLHKLDEACTSVIVCRAGRPQLVRCSTGQTYDRPSDSCQPFSIAKC</sequence>
<evidence type="ECO:0000313" key="9">
    <source>
        <dbReference type="EMBL" id="KAK2584334.1"/>
    </source>
</evidence>
<feature type="chain" id="PRO_5042271664" description="Chitin-binding type-2 domain-containing protein" evidence="7">
    <location>
        <begin position="22"/>
        <end position="411"/>
    </location>
</feature>
<dbReference type="SMART" id="SM00494">
    <property type="entry name" value="ChtBD2"/>
    <property type="match status" value="3"/>
</dbReference>
<dbReference type="EMBL" id="JAIFRP010000026">
    <property type="protein sequence ID" value="KAK2584334.1"/>
    <property type="molecule type" value="Genomic_DNA"/>
</dbReference>
<evidence type="ECO:0000256" key="3">
    <source>
        <dbReference type="ARBA" id="ARBA00022737"/>
    </source>
</evidence>
<reference evidence="9" key="2">
    <citation type="journal article" date="2023" name="Commun. Biol.">
        <title>Intrasexual cuticular hydrocarbon dimorphism in a wasp sheds light on hydrocarbon biosynthesis genes in Hymenoptera.</title>
        <authorList>
            <person name="Moris V.C."/>
            <person name="Podsiadlowski L."/>
            <person name="Martin S."/>
            <person name="Oeyen J.P."/>
            <person name="Donath A."/>
            <person name="Petersen M."/>
            <person name="Wilbrandt J."/>
            <person name="Misof B."/>
            <person name="Liedtke D."/>
            <person name="Thamm M."/>
            <person name="Scheiner R."/>
            <person name="Schmitt T."/>
            <person name="Niehuis O."/>
        </authorList>
    </citation>
    <scope>NUCLEOTIDE SEQUENCE</scope>
    <source>
        <strain evidence="9">GBR_01_08_01A</strain>
    </source>
</reference>
<dbReference type="InterPro" id="IPR002557">
    <property type="entry name" value="Chitin-bd_dom"/>
</dbReference>
<dbReference type="AlphaFoldDB" id="A0AAD9RR02"/>
<dbReference type="Pfam" id="PF01607">
    <property type="entry name" value="CBM_14"/>
    <property type="match status" value="2"/>
</dbReference>
<dbReference type="InterPro" id="IPR051940">
    <property type="entry name" value="Chitin_bind-dev_reg"/>
</dbReference>
<dbReference type="Proteomes" id="UP001258017">
    <property type="component" value="Unassembled WGS sequence"/>
</dbReference>
<evidence type="ECO:0000313" key="10">
    <source>
        <dbReference type="Proteomes" id="UP001258017"/>
    </source>
</evidence>
<comment type="caution">
    <text evidence="9">The sequence shown here is derived from an EMBL/GenBank/DDBJ whole genome shotgun (WGS) entry which is preliminary data.</text>
</comment>
<reference evidence="9" key="1">
    <citation type="submission" date="2021-08" db="EMBL/GenBank/DDBJ databases">
        <authorList>
            <person name="Misof B."/>
            <person name="Oliver O."/>
            <person name="Podsiadlowski L."/>
            <person name="Donath A."/>
            <person name="Peters R."/>
            <person name="Mayer C."/>
            <person name="Rust J."/>
            <person name="Gunkel S."/>
            <person name="Lesny P."/>
            <person name="Martin S."/>
            <person name="Oeyen J.P."/>
            <person name="Petersen M."/>
            <person name="Panagiotis P."/>
            <person name="Wilbrandt J."/>
            <person name="Tanja T."/>
        </authorList>
    </citation>
    <scope>NUCLEOTIDE SEQUENCE</scope>
    <source>
        <strain evidence="9">GBR_01_08_01A</strain>
        <tissue evidence="9">Thorax + abdomen</tissue>
    </source>
</reference>
<keyword evidence="4" id="KW-1015">Disulfide bond</keyword>
<dbReference type="SUPFAM" id="SSF57625">
    <property type="entry name" value="Invertebrate chitin-binding proteins"/>
    <property type="match status" value="3"/>
</dbReference>
<evidence type="ECO:0000256" key="4">
    <source>
        <dbReference type="ARBA" id="ARBA00023157"/>
    </source>
</evidence>
<gene>
    <name evidence="9" type="ORF">KPH14_006725</name>
</gene>
<dbReference type="GO" id="GO:0005576">
    <property type="term" value="C:extracellular region"/>
    <property type="evidence" value="ECO:0007669"/>
    <property type="project" value="InterPro"/>
</dbReference>
<accession>A0AAD9RR02</accession>
<dbReference type="GO" id="GO:0008061">
    <property type="term" value="F:chitin binding"/>
    <property type="evidence" value="ECO:0007669"/>
    <property type="project" value="UniProtKB-KW"/>
</dbReference>
<keyword evidence="3" id="KW-0677">Repeat</keyword>
<feature type="domain" description="Chitin-binding type-2" evidence="8">
    <location>
        <begin position="188"/>
        <end position="243"/>
    </location>
</feature>
<keyword evidence="2 7" id="KW-0732">Signal</keyword>
<keyword evidence="1" id="KW-0147">Chitin-binding</keyword>
<evidence type="ECO:0000256" key="6">
    <source>
        <dbReference type="SAM" id="MobiDB-lite"/>
    </source>
</evidence>
<name>A0AAD9RR02_9HYME</name>
<dbReference type="PANTHER" id="PTHR23301">
    <property type="entry name" value="CHITIN BINDING PERITROPHIN-A"/>
    <property type="match status" value="1"/>
</dbReference>
<evidence type="ECO:0000256" key="1">
    <source>
        <dbReference type="ARBA" id="ARBA00022669"/>
    </source>
</evidence>
<dbReference type="PANTHER" id="PTHR23301:SF0">
    <property type="entry name" value="CHITIN-BINDING TYPE-2 DOMAIN-CONTAINING PROTEIN-RELATED"/>
    <property type="match status" value="1"/>
</dbReference>
<dbReference type="Gene3D" id="2.170.140.10">
    <property type="entry name" value="Chitin binding domain"/>
    <property type="match status" value="2"/>
</dbReference>
<feature type="domain" description="Chitin-binding type-2" evidence="8">
    <location>
        <begin position="359"/>
        <end position="411"/>
    </location>
</feature>
<feature type="region of interest" description="Disordered" evidence="6">
    <location>
        <begin position="309"/>
        <end position="341"/>
    </location>
</feature>
<organism evidence="9 10">
    <name type="scientific">Odynerus spinipes</name>
    <dbReference type="NCBI Taxonomy" id="1348599"/>
    <lineage>
        <taxon>Eukaryota</taxon>
        <taxon>Metazoa</taxon>
        <taxon>Ecdysozoa</taxon>
        <taxon>Arthropoda</taxon>
        <taxon>Hexapoda</taxon>
        <taxon>Insecta</taxon>
        <taxon>Pterygota</taxon>
        <taxon>Neoptera</taxon>
        <taxon>Endopterygota</taxon>
        <taxon>Hymenoptera</taxon>
        <taxon>Apocrita</taxon>
        <taxon>Aculeata</taxon>
        <taxon>Vespoidea</taxon>
        <taxon>Vespidae</taxon>
        <taxon>Eumeninae</taxon>
        <taxon>Odynerus</taxon>
    </lineage>
</organism>
<feature type="compositionally biased region" description="Basic and acidic residues" evidence="6">
    <location>
        <begin position="318"/>
        <end position="327"/>
    </location>
</feature>